<reference evidence="6" key="1">
    <citation type="submission" date="2020-07" db="EMBL/GenBank/DDBJ databases">
        <title>Huge and variable diversity of episymbiotic CPR bacteria and DPANN archaea in groundwater ecosystems.</title>
        <authorList>
            <person name="He C.Y."/>
            <person name="Keren R."/>
            <person name="Whittaker M."/>
            <person name="Farag I.F."/>
            <person name="Doudna J."/>
            <person name="Cate J.H.D."/>
            <person name="Banfield J.F."/>
        </authorList>
    </citation>
    <scope>NUCLEOTIDE SEQUENCE</scope>
    <source>
        <strain evidence="6">NC_groundwater_763_Ag_S-0.2um_68_21</strain>
    </source>
</reference>
<comment type="caution">
    <text evidence="6">The sequence shown here is derived from an EMBL/GenBank/DDBJ whole genome shotgun (WGS) entry which is preliminary data.</text>
</comment>
<dbReference type="InterPro" id="IPR036866">
    <property type="entry name" value="RibonucZ/Hydroxyglut_hydro"/>
</dbReference>
<dbReference type="EMBL" id="JACPUR010000017">
    <property type="protein sequence ID" value="MBI3127527.1"/>
    <property type="molecule type" value="Genomic_DNA"/>
</dbReference>
<gene>
    <name evidence="6" type="ORF">HYZ11_07990</name>
</gene>
<dbReference type="GO" id="GO:0016787">
    <property type="term" value="F:hydrolase activity"/>
    <property type="evidence" value="ECO:0007669"/>
    <property type="project" value="UniProtKB-KW"/>
</dbReference>
<protein>
    <submittedName>
        <fullName evidence="6">MBL fold metallo-hydrolase</fullName>
    </submittedName>
</protein>
<dbReference type="PANTHER" id="PTHR46233">
    <property type="entry name" value="HYDROXYACYLGLUTATHIONE HYDROLASE GLOC"/>
    <property type="match status" value="1"/>
</dbReference>
<evidence type="ECO:0000256" key="2">
    <source>
        <dbReference type="ARBA" id="ARBA00022723"/>
    </source>
</evidence>
<evidence type="ECO:0000313" key="6">
    <source>
        <dbReference type="EMBL" id="MBI3127527.1"/>
    </source>
</evidence>
<dbReference type="PANTHER" id="PTHR46233:SF3">
    <property type="entry name" value="HYDROXYACYLGLUTATHIONE HYDROLASE GLOC"/>
    <property type="match status" value="1"/>
</dbReference>
<sequence length="216" mass="23846">MGQYDQTVELPELTLKKLNIGPYSNNVYVMVAKPSQESVIIDTSHSADEILAACKGIKPKYILQTHSHGDHIDALAEVRKRTGAPLGLHPEDAKEFGIRPDFEIRDGQEITFGTVSLRAIHTPGHCRGMLMYYYPGHCVCGDTIFPGGPGKTWSHEQLLISLESIEKKVLTLPDDTVLYPGHGANSTVDQSKKEYVQFKAAGRPRRGEFGDITWAG</sequence>
<dbReference type="AlphaFoldDB" id="A0A932MNF5"/>
<dbReference type="InterPro" id="IPR001279">
    <property type="entry name" value="Metallo-B-lactamas"/>
</dbReference>
<accession>A0A932MNF5</accession>
<dbReference type="SUPFAM" id="SSF56281">
    <property type="entry name" value="Metallo-hydrolase/oxidoreductase"/>
    <property type="match status" value="1"/>
</dbReference>
<evidence type="ECO:0000259" key="5">
    <source>
        <dbReference type="SMART" id="SM00849"/>
    </source>
</evidence>
<keyword evidence="4" id="KW-0862">Zinc</keyword>
<name>A0A932MNF5_UNCTE</name>
<feature type="domain" description="Metallo-beta-lactamase" evidence="5">
    <location>
        <begin position="24"/>
        <end position="182"/>
    </location>
</feature>
<dbReference type="Gene3D" id="3.60.15.10">
    <property type="entry name" value="Ribonuclease Z/Hydroxyacylglutathione hydrolase-like"/>
    <property type="match status" value="1"/>
</dbReference>
<evidence type="ECO:0000256" key="3">
    <source>
        <dbReference type="ARBA" id="ARBA00022801"/>
    </source>
</evidence>
<evidence type="ECO:0000256" key="1">
    <source>
        <dbReference type="ARBA" id="ARBA00001947"/>
    </source>
</evidence>
<dbReference type="CDD" id="cd06262">
    <property type="entry name" value="metallo-hydrolase-like_MBL-fold"/>
    <property type="match status" value="1"/>
</dbReference>
<comment type="cofactor">
    <cofactor evidence="1">
        <name>Zn(2+)</name>
        <dbReference type="ChEBI" id="CHEBI:29105"/>
    </cofactor>
</comment>
<dbReference type="Proteomes" id="UP000782312">
    <property type="component" value="Unassembled WGS sequence"/>
</dbReference>
<dbReference type="InterPro" id="IPR051453">
    <property type="entry name" value="MBL_Glyoxalase_II"/>
</dbReference>
<proteinExistence type="predicted"/>
<dbReference type="SMART" id="SM00849">
    <property type="entry name" value="Lactamase_B"/>
    <property type="match status" value="1"/>
</dbReference>
<dbReference type="GO" id="GO:0046872">
    <property type="term" value="F:metal ion binding"/>
    <property type="evidence" value="ECO:0007669"/>
    <property type="project" value="UniProtKB-KW"/>
</dbReference>
<keyword evidence="3" id="KW-0378">Hydrolase</keyword>
<evidence type="ECO:0000256" key="4">
    <source>
        <dbReference type="ARBA" id="ARBA00022833"/>
    </source>
</evidence>
<keyword evidence="2" id="KW-0479">Metal-binding</keyword>
<evidence type="ECO:0000313" key="7">
    <source>
        <dbReference type="Proteomes" id="UP000782312"/>
    </source>
</evidence>
<organism evidence="6 7">
    <name type="scientific">Tectimicrobiota bacterium</name>
    <dbReference type="NCBI Taxonomy" id="2528274"/>
    <lineage>
        <taxon>Bacteria</taxon>
        <taxon>Pseudomonadati</taxon>
        <taxon>Nitrospinota/Tectimicrobiota group</taxon>
        <taxon>Candidatus Tectimicrobiota</taxon>
    </lineage>
</organism>
<dbReference type="Pfam" id="PF00753">
    <property type="entry name" value="Lactamase_B"/>
    <property type="match status" value="1"/>
</dbReference>